<dbReference type="GO" id="GO:0003746">
    <property type="term" value="F:translation elongation factor activity"/>
    <property type="evidence" value="ECO:0007669"/>
    <property type="project" value="TreeGrafter"/>
</dbReference>
<dbReference type="Pfam" id="PF21131">
    <property type="entry name" value="eEFSec_4th"/>
    <property type="match status" value="1"/>
</dbReference>
<dbReference type="GO" id="GO:0005525">
    <property type="term" value="F:GTP binding"/>
    <property type="evidence" value="ECO:0007669"/>
    <property type="project" value="InterPro"/>
</dbReference>
<dbReference type="InterPro" id="IPR009000">
    <property type="entry name" value="Transl_B-barrel_sf"/>
</dbReference>
<dbReference type="InterPro" id="IPR049393">
    <property type="entry name" value="eEFSec_III"/>
</dbReference>
<dbReference type="InterPro" id="IPR049394">
    <property type="entry name" value="eEFSec_C"/>
</dbReference>
<evidence type="ECO:0000259" key="1">
    <source>
        <dbReference type="PROSITE" id="PS51722"/>
    </source>
</evidence>
<dbReference type="Gene3D" id="3.40.50.300">
    <property type="entry name" value="P-loop containing nucleotide triphosphate hydrolases"/>
    <property type="match status" value="1"/>
</dbReference>
<accession>A0AAW2Z643</accession>
<name>A0AAW2Z643_9EUKA</name>
<evidence type="ECO:0000313" key="2">
    <source>
        <dbReference type="EMBL" id="KAL0484900.1"/>
    </source>
</evidence>
<dbReference type="Pfam" id="PF03144">
    <property type="entry name" value="GTP_EFTU_D2"/>
    <property type="match status" value="1"/>
</dbReference>
<dbReference type="Proteomes" id="UP001431209">
    <property type="component" value="Unassembled WGS sequence"/>
</dbReference>
<dbReference type="CDD" id="cd04094">
    <property type="entry name" value="eSelB_III"/>
    <property type="match status" value="1"/>
</dbReference>
<gene>
    <name evidence="2" type="ORF">AKO1_003637</name>
</gene>
<dbReference type="PROSITE" id="PS51722">
    <property type="entry name" value="G_TR_2"/>
    <property type="match status" value="1"/>
</dbReference>
<dbReference type="PANTHER" id="PTHR43721:SF11">
    <property type="entry name" value="SELENOCYSTEINE-SPECIFIC ELONGATION FACTOR"/>
    <property type="match status" value="1"/>
</dbReference>
<dbReference type="SUPFAM" id="SSF50447">
    <property type="entry name" value="Translation proteins"/>
    <property type="match status" value="1"/>
</dbReference>
<dbReference type="GO" id="GO:0003924">
    <property type="term" value="F:GTPase activity"/>
    <property type="evidence" value="ECO:0007669"/>
    <property type="project" value="InterPro"/>
</dbReference>
<feature type="non-terminal residue" evidence="2">
    <location>
        <position position="1"/>
    </location>
</feature>
<dbReference type="FunFam" id="2.40.30.10:FF:000052">
    <property type="entry name" value="Selenocysteine-specific elongation factor EF-Sec"/>
    <property type="match status" value="1"/>
</dbReference>
<dbReference type="InterPro" id="IPR050055">
    <property type="entry name" value="EF-Tu_GTPase"/>
</dbReference>
<dbReference type="InterPro" id="IPR000795">
    <property type="entry name" value="T_Tr_GTP-bd_dom"/>
</dbReference>
<reference evidence="2 3" key="1">
    <citation type="submission" date="2024-03" db="EMBL/GenBank/DDBJ databases">
        <title>The Acrasis kona genome and developmental transcriptomes reveal deep origins of eukaryotic multicellular pathways.</title>
        <authorList>
            <person name="Sheikh S."/>
            <person name="Fu C.-J."/>
            <person name="Brown M.W."/>
            <person name="Baldauf S.L."/>
        </authorList>
    </citation>
    <scope>NUCLEOTIDE SEQUENCE [LARGE SCALE GENOMIC DNA]</scope>
    <source>
        <strain evidence="2 3">ATCC MYA-3509</strain>
    </source>
</reference>
<dbReference type="EMBL" id="JAOPGA020001082">
    <property type="protein sequence ID" value="KAL0484900.1"/>
    <property type="molecule type" value="Genomic_DNA"/>
</dbReference>
<dbReference type="InterPro" id="IPR027417">
    <property type="entry name" value="P-loop_NTPase"/>
</dbReference>
<keyword evidence="3" id="KW-1185">Reference proteome</keyword>
<dbReference type="Pfam" id="PF21208">
    <property type="entry name" value="euk_SelB_III"/>
    <property type="match status" value="2"/>
</dbReference>
<dbReference type="PANTHER" id="PTHR43721">
    <property type="entry name" value="ELONGATION FACTOR TU-RELATED"/>
    <property type="match status" value="1"/>
</dbReference>
<proteinExistence type="predicted"/>
<dbReference type="AlphaFoldDB" id="A0AAW2Z643"/>
<dbReference type="Pfam" id="PF00009">
    <property type="entry name" value="GTP_EFTU"/>
    <property type="match status" value="1"/>
</dbReference>
<dbReference type="CDD" id="cd03696">
    <property type="entry name" value="SelB_II"/>
    <property type="match status" value="1"/>
</dbReference>
<dbReference type="InterPro" id="IPR004161">
    <property type="entry name" value="EFTu-like_2"/>
</dbReference>
<dbReference type="Gene3D" id="2.40.30.10">
    <property type="entry name" value="Translation factors"/>
    <property type="match status" value="2"/>
</dbReference>
<comment type="caution">
    <text evidence="2">The sequence shown here is derived from an EMBL/GenBank/DDBJ whole genome shotgun (WGS) entry which is preliminary data.</text>
</comment>
<dbReference type="SUPFAM" id="SSF52540">
    <property type="entry name" value="P-loop containing nucleoside triphosphate hydrolases"/>
    <property type="match status" value="1"/>
</dbReference>
<protein>
    <submittedName>
        <fullName evidence="2">Eefsec</fullName>
    </submittedName>
</protein>
<evidence type="ECO:0000313" key="3">
    <source>
        <dbReference type="Proteomes" id="UP001431209"/>
    </source>
</evidence>
<dbReference type="GO" id="GO:0001514">
    <property type="term" value="P:selenocysteine incorporation"/>
    <property type="evidence" value="ECO:0007669"/>
    <property type="project" value="TreeGrafter"/>
</dbReference>
<organism evidence="2 3">
    <name type="scientific">Acrasis kona</name>
    <dbReference type="NCBI Taxonomy" id="1008807"/>
    <lineage>
        <taxon>Eukaryota</taxon>
        <taxon>Discoba</taxon>
        <taxon>Heterolobosea</taxon>
        <taxon>Tetramitia</taxon>
        <taxon>Eutetramitia</taxon>
        <taxon>Acrasidae</taxon>
        <taxon>Acrasis</taxon>
    </lineage>
</organism>
<sequence length="459" mass="51288">DNYDTVQFTLVDCPGHASLIRTIIGGAQIIDMMILVIDAVKGVQTQTSECIIIGEIIAKKLVVVLNKIDLLPEKGRDERIEKIKNALTKNVFSKTKFTDPIIVPVCASPNQGKDVDEKVRSMQESSLTQLIQVFKNQIEPREVSTQNVTKSPFLFAVDHCFSIKGKGTVLTGTVLQGSVSLEQNVEIVNIHELKKIKSLQVFKKPVKQAVVGDRVGALVTQLDSSRFERGFVADPGYVKTIDTIIATFSRIRYYKRPIQTKTKLHITVGHSTVMGVIYLIKGSYPGTEFNHVDSIDSESSFDDVLVRIDLEVPVPCYESAKIIASKLDTDIHENTCRLAFYGQVVHMCNRGNLGDFKVYKNKQKTAKVERIVDDYNLIGNQLVKKKGASLDPYINKKVTINIDNEDQEQVGHGVIASSFGSAGKFKVRLSAPLTRQSDNLLIRINYKVDSWDKSRKWIM</sequence>
<feature type="domain" description="Tr-type G" evidence="1">
    <location>
        <begin position="1"/>
        <end position="141"/>
    </location>
</feature>